<protein>
    <submittedName>
        <fullName evidence="3">O-acetyltransferase OatA</fullName>
        <ecNumber evidence="3">2.3.1.-</ecNumber>
    </submittedName>
</protein>
<dbReference type="PANTHER" id="PTHR23028:SF131">
    <property type="entry name" value="BLR2367 PROTEIN"/>
    <property type="match status" value="1"/>
</dbReference>
<feature type="transmembrane region" description="Helical" evidence="1">
    <location>
        <begin position="86"/>
        <end position="104"/>
    </location>
</feature>
<evidence type="ECO:0000313" key="4">
    <source>
        <dbReference type="Proteomes" id="UP000494363"/>
    </source>
</evidence>
<keyword evidence="1" id="KW-0812">Transmembrane</keyword>
<dbReference type="Pfam" id="PF01757">
    <property type="entry name" value="Acyl_transf_3"/>
    <property type="match status" value="1"/>
</dbReference>
<dbReference type="EMBL" id="CADIKH010000016">
    <property type="protein sequence ID" value="CAB3760157.1"/>
    <property type="molecule type" value="Genomic_DNA"/>
</dbReference>
<feature type="transmembrane region" description="Helical" evidence="1">
    <location>
        <begin position="205"/>
        <end position="223"/>
    </location>
</feature>
<dbReference type="GO" id="GO:0016020">
    <property type="term" value="C:membrane"/>
    <property type="evidence" value="ECO:0007669"/>
    <property type="project" value="TreeGrafter"/>
</dbReference>
<feature type="transmembrane region" description="Helical" evidence="1">
    <location>
        <begin position="235"/>
        <end position="253"/>
    </location>
</feature>
<accession>A0A6J5E2A9</accession>
<dbReference type="EC" id="2.3.1.-" evidence="3"/>
<feature type="transmembrane region" description="Helical" evidence="1">
    <location>
        <begin position="322"/>
        <end position="346"/>
    </location>
</feature>
<keyword evidence="3" id="KW-0808">Transferase</keyword>
<dbReference type="GO" id="GO:0000271">
    <property type="term" value="P:polysaccharide biosynthetic process"/>
    <property type="evidence" value="ECO:0007669"/>
    <property type="project" value="TreeGrafter"/>
</dbReference>
<keyword evidence="1" id="KW-0472">Membrane</keyword>
<dbReference type="GO" id="GO:0016747">
    <property type="term" value="F:acyltransferase activity, transferring groups other than amino-acyl groups"/>
    <property type="evidence" value="ECO:0007669"/>
    <property type="project" value="InterPro"/>
</dbReference>
<gene>
    <name evidence="3" type="primary">oatA</name>
    <name evidence="3" type="ORF">LMG29542_03770</name>
</gene>
<dbReference type="InterPro" id="IPR050879">
    <property type="entry name" value="Acyltransferase_3"/>
</dbReference>
<proteinExistence type="predicted"/>
<organism evidence="3 4">
    <name type="scientific">Paraburkholderia humisilvae</name>
    <dbReference type="NCBI Taxonomy" id="627669"/>
    <lineage>
        <taxon>Bacteria</taxon>
        <taxon>Pseudomonadati</taxon>
        <taxon>Pseudomonadota</taxon>
        <taxon>Betaproteobacteria</taxon>
        <taxon>Burkholderiales</taxon>
        <taxon>Burkholderiaceae</taxon>
        <taxon>Paraburkholderia</taxon>
    </lineage>
</organism>
<dbReference type="PANTHER" id="PTHR23028">
    <property type="entry name" value="ACETYLTRANSFERASE"/>
    <property type="match status" value="1"/>
</dbReference>
<feature type="transmembrane region" description="Helical" evidence="1">
    <location>
        <begin position="298"/>
        <end position="316"/>
    </location>
</feature>
<feature type="transmembrane region" description="Helical" evidence="1">
    <location>
        <begin position="169"/>
        <end position="185"/>
    </location>
</feature>
<evidence type="ECO:0000259" key="2">
    <source>
        <dbReference type="Pfam" id="PF01757"/>
    </source>
</evidence>
<keyword evidence="3" id="KW-0012">Acyltransferase</keyword>
<sequence length="371" mass="41943">MLPNDKRLYELDSLRGLAAVGIVCWHYTNMWHTTPLAGIFAPFYTYGLLLVDFFFVLSGFVLARAYWNDHRRESTARNIIERIARIYPLHFVTLISVIPIQFALQHRIGPLDYLFKYNNAYHFTLNVFLLNNSGLEQGFSFNTPAWSISTEMLVNLFFLLAITFRRRTAIIFMVSAWVLSAYAIAKHGLITNYFTFGINPGIHRTVAGFFIGVALYNAMHSAIDTPRTHARIHDVICITAILAVLVFMAHRSATSITDAAVSFILFPTIIASAIRGGIIRRVLRTPMLVYLGEISYSIYLTHFVLLVATLLLASFITTPLPYNVGIFLIGFLALTVFFSALAHRFIEIPGKRFVMRISTARNLVSEVRDAS</sequence>
<evidence type="ECO:0000313" key="3">
    <source>
        <dbReference type="EMBL" id="CAB3760157.1"/>
    </source>
</evidence>
<feature type="transmembrane region" description="Helical" evidence="1">
    <location>
        <begin position="12"/>
        <end position="31"/>
    </location>
</feature>
<keyword evidence="4" id="KW-1185">Reference proteome</keyword>
<reference evidence="3 4" key="1">
    <citation type="submission" date="2020-04" db="EMBL/GenBank/DDBJ databases">
        <authorList>
            <person name="De Canck E."/>
        </authorList>
    </citation>
    <scope>NUCLEOTIDE SEQUENCE [LARGE SCALE GENOMIC DNA]</scope>
    <source>
        <strain evidence="3 4">LMG 29542</strain>
    </source>
</reference>
<dbReference type="InterPro" id="IPR002656">
    <property type="entry name" value="Acyl_transf_3_dom"/>
</dbReference>
<name>A0A6J5E2A9_9BURK</name>
<feature type="transmembrane region" description="Helical" evidence="1">
    <location>
        <begin position="259"/>
        <end position="278"/>
    </location>
</feature>
<dbReference type="Proteomes" id="UP000494363">
    <property type="component" value="Unassembled WGS sequence"/>
</dbReference>
<dbReference type="RefSeq" id="WP_175227942.1">
    <property type="nucleotide sequence ID" value="NZ_CADIKH010000016.1"/>
</dbReference>
<feature type="transmembrane region" description="Helical" evidence="1">
    <location>
        <begin position="145"/>
        <end position="162"/>
    </location>
</feature>
<dbReference type="AlphaFoldDB" id="A0A6J5E2A9"/>
<keyword evidence="1" id="KW-1133">Transmembrane helix</keyword>
<feature type="domain" description="Acyltransferase 3" evidence="2">
    <location>
        <begin position="9"/>
        <end position="338"/>
    </location>
</feature>
<feature type="transmembrane region" description="Helical" evidence="1">
    <location>
        <begin position="43"/>
        <end position="66"/>
    </location>
</feature>
<evidence type="ECO:0000256" key="1">
    <source>
        <dbReference type="SAM" id="Phobius"/>
    </source>
</evidence>